<reference evidence="3" key="1">
    <citation type="submission" date="2025-08" db="UniProtKB">
        <authorList>
            <consortium name="RefSeq"/>
        </authorList>
    </citation>
    <scope>IDENTIFICATION</scope>
</reference>
<dbReference type="AlphaFoldDB" id="A0A1S4EMG8"/>
<dbReference type="Proteomes" id="UP000079169">
    <property type="component" value="Unplaced"/>
</dbReference>
<dbReference type="RefSeq" id="XP_017303272.1">
    <property type="nucleotide sequence ID" value="XM_017447783.1"/>
</dbReference>
<protein>
    <submittedName>
        <fullName evidence="3">Uncharacterized histidine-rich protein DDB_G0274557-like</fullName>
    </submittedName>
</protein>
<feature type="region of interest" description="Disordered" evidence="1">
    <location>
        <begin position="274"/>
        <end position="293"/>
    </location>
</feature>
<feature type="region of interest" description="Disordered" evidence="1">
    <location>
        <begin position="78"/>
        <end position="197"/>
    </location>
</feature>
<dbReference type="KEGG" id="dci:108253570"/>
<feature type="non-terminal residue" evidence="3">
    <location>
        <position position="293"/>
    </location>
</feature>
<feature type="compositionally biased region" description="Low complexity" evidence="1">
    <location>
        <begin position="91"/>
        <end position="100"/>
    </location>
</feature>
<feature type="compositionally biased region" description="Polar residues" evidence="1">
    <location>
        <begin position="177"/>
        <end position="197"/>
    </location>
</feature>
<feature type="compositionally biased region" description="Basic and acidic residues" evidence="1">
    <location>
        <begin position="107"/>
        <end position="116"/>
    </location>
</feature>
<dbReference type="PaxDb" id="121845-A0A1S4EMG8"/>
<organism evidence="2 3">
    <name type="scientific">Diaphorina citri</name>
    <name type="common">Asian citrus psyllid</name>
    <dbReference type="NCBI Taxonomy" id="121845"/>
    <lineage>
        <taxon>Eukaryota</taxon>
        <taxon>Metazoa</taxon>
        <taxon>Ecdysozoa</taxon>
        <taxon>Arthropoda</taxon>
        <taxon>Hexapoda</taxon>
        <taxon>Insecta</taxon>
        <taxon>Pterygota</taxon>
        <taxon>Neoptera</taxon>
        <taxon>Paraneoptera</taxon>
        <taxon>Hemiptera</taxon>
        <taxon>Sternorrhyncha</taxon>
        <taxon>Psylloidea</taxon>
        <taxon>Psyllidae</taxon>
        <taxon>Diaphorininae</taxon>
        <taxon>Diaphorina</taxon>
    </lineage>
</organism>
<evidence type="ECO:0000313" key="3">
    <source>
        <dbReference type="RefSeq" id="XP_017303272.1"/>
    </source>
</evidence>
<evidence type="ECO:0000256" key="1">
    <source>
        <dbReference type="SAM" id="MobiDB-lite"/>
    </source>
</evidence>
<gene>
    <name evidence="3" type="primary">LOC108253570</name>
</gene>
<name>A0A1S4EMG8_DIACI</name>
<accession>A0A1S4EMG8</accession>
<dbReference type="STRING" id="121845.A0A1S4EMG8"/>
<feature type="compositionally biased region" description="Basic residues" evidence="1">
    <location>
        <begin position="147"/>
        <end position="157"/>
    </location>
</feature>
<proteinExistence type="predicted"/>
<dbReference type="GeneID" id="108253570"/>
<keyword evidence="2" id="KW-1185">Reference proteome</keyword>
<sequence length="293" mass="33697">MLLFHPCDDFTDLVIHTILSHSPPPPSFDQRPLPPILPPTNQPYTFIDPWENFVQTPVTSSHNPGNHNVNQYQEFQPNEHEGNSHQHHTSHQPQTATSSHSHTHHHAQNEHNEHTRHSFQNHSHQETHHNPSHHQEHHHNPFQNHQSHIHHSHNPGHSHHENNPSHSQPHTHHTFHSDNSNAQSFHESNPACSSSQELTINQDNEQLEEDVQQHEDCNENEAGLARALAQVPIGTPISAEQLAYEDHIHRQHWEEGHIDYLGKDSWDNIWKKISQTIEPSKPPAAEPSQTTSE</sequence>
<evidence type="ECO:0000313" key="2">
    <source>
        <dbReference type="Proteomes" id="UP000079169"/>
    </source>
</evidence>